<accession>A0A5E8H9V4</accession>
<gene>
    <name evidence="2" type="ORF">LEP1GSC202_3166</name>
</gene>
<sequence>MNLQRQVAFPIRMSLSLVGERGLDVGKSGTKLETAKKEGKKEFETR</sequence>
<feature type="compositionally biased region" description="Basic and acidic residues" evidence="1">
    <location>
        <begin position="33"/>
        <end position="46"/>
    </location>
</feature>
<evidence type="ECO:0000313" key="2">
    <source>
        <dbReference type="EMBL" id="EOQ87989.1"/>
    </source>
</evidence>
<dbReference type="EMBL" id="AOGX02000024">
    <property type="protein sequence ID" value="EOQ87989.1"/>
    <property type="molecule type" value="Genomic_DNA"/>
</dbReference>
<feature type="region of interest" description="Disordered" evidence="1">
    <location>
        <begin position="26"/>
        <end position="46"/>
    </location>
</feature>
<evidence type="ECO:0000313" key="3">
    <source>
        <dbReference type="Proteomes" id="UP000013996"/>
    </source>
</evidence>
<protein>
    <submittedName>
        <fullName evidence="2">Uncharacterized protein</fullName>
    </submittedName>
</protein>
<proteinExistence type="predicted"/>
<reference evidence="2 3" key="1">
    <citation type="submission" date="2013-04" db="EMBL/GenBank/DDBJ databases">
        <authorList>
            <person name="Harkins D.M."/>
            <person name="Durkin A.S."/>
            <person name="Brinkac L.M."/>
            <person name="Haft D.H."/>
            <person name="Selengut J.D."/>
            <person name="Sanka R."/>
            <person name="DePew J."/>
            <person name="Purushe J."/>
            <person name="Hartskeerl R.A."/>
            <person name="Ahmed A."/>
            <person name="van der Linden H."/>
            <person name="Goris M.G.A."/>
            <person name="Vinetz J.M."/>
            <person name="Sutton G.G."/>
            <person name="Nierman W.C."/>
            <person name="Fouts D.E."/>
        </authorList>
    </citation>
    <scope>NUCLEOTIDE SEQUENCE [LARGE SCALE GENOMIC DNA]</scope>
    <source>
        <strain evidence="2 3">Sao Paulo</strain>
    </source>
</reference>
<evidence type="ECO:0000256" key="1">
    <source>
        <dbReference type="SAM" id="MobiDB-lite"/>
    </source>
</evidence>
<name>A0A5E8H9V4_9LEPT</name>
<dbReference type="STRING" id="1249483.LEP1GSC202_3166"/>
<comment type="caution">
    <text evidence="2">The sequence shown here is derived from an EMBL/GenBank/DDBJ whole genome shotgun (WGS) entry which is preliminary data.</text>
</comment>
<dbReference type="AlphaFoldDB" id="A0A5E8H9V4"/>
<dbReference type="Proteomes" id="UP000013996">
    <property type="component" value="Unassembled WGS sequence"/>
</dbReference>
<organism evidence="2 3">
    <name type="scientific">Leptospira yanagawae serovar Saopaulo str. Sao Paulo = ATCC 700523</name>
    <dbReference type="NCBI Taxonomy" id="1249483"/>
    <lineage>
        <taxon>Bacteria</taxon>
        <taxon>Pseudomonadati</taxon>
        <taxon>Spirochaetota</taxon>
        <taxon>Spirochaetia</taxon>
        <taxon>Leptospirales</taxon>
        <taxon>Leptospiraceae</taxon>
        <taxon>Leptospira</taxon>
    </lineage>
</organism>